<evidence type="ECO:0000313" key="2">
    <source>
        <dbReference type="Proteomes" id="UP000322214"/>
    </source>
</evidence>
<evidence type="ECO:0000313" key="1">
    <source>
        <dbReference type="EMBL" id="QEG21754.1"/>
    </source>
</evidence>
<reference evidence="1 2" key="1">
    <citation type="submission" date="2019-08" db="EMBL/GenBank/DDBJ databases">
        <title>Deep-cultivation of Planctomycetes and their phenomic and genomic characterization uncovers novel biology.</title>
        <authorList>
            <person name="Wiegand S."/>
            <person name="Jogler M."/>
            <person name="Boedeker C."/>
            <person name="Pinto D."/>
            <person name="Vollmers J."/>
            <person name="Rivas-Marin E."/>
            <person name="Kohn T."/>
            <person name="Peeters S.H."/>
            <person name="Heuer A."/>
            <person name="Rast P."/>
            <person name="Oberbeckmann S."/>
            <person name="Bunk B."/>
            <person name="Jeske O."/>
            <person name="Meyerdierks A."/>
            <person name="Storesund J.E."/>
            <person name="Kallscheuer N."/>
            <person name="Luecker S."/>
            <person name="Lage O.M."/>
            <person name="Pohl T."/>
            <person name="Merkel B.J."/>
            <person name="Hornburger P."/>
            <person name="Mueller R.-W."/>
            <person name="Bruemmer F."/>
            <person name="Labrenz M."/>
            <person name="Spormann A.M."/>
            <person name="Op den Camp H."/>
            <person name="Overmann J."/>
            <person name="Amann R."/>
            <person name="Jetten M.S.M."/>
            <person name="Mascher T."/>
            <person name="Medema M.H."/>
            <person name="Devos D.P."/>
            <person name="Kaster A.-K."/>
            <person name="Ovreas L."/>
            <person name="Rohde M."/>
            <person name="Galperin M.Y."/>
            <person name="Jogler C."/>
        </authorList>
    </citation>
    <scope>NUCLEOTIDE SEQUENCE [LARGE SCALE GENOMIC DNA]</scope>
    <source>
        <strain evidence="1 2">FC18</strain>
    </source>
</reference>
<organism evidence="1 2">
    <name type="scientific">Mariniblastus fucicola</name>
    <dbReference type="NCBI Taxonomy" id="980251"/>
    <lineage>
        <taxon>Bacteria</taxon>
        <taxon>Pseudomonadati</taxon>
        <taxon>Planctomycetota</taxon>
        <taxon>Planctomycetia</taxon>
        <taxon>Pirellulales</taxon>
        <taxon>Pirellulaceae</taxon>
        <taxon>Mariniblastus</taxon>
    </lineage>
</organism>
<dbReference type="AlphaFoldDB" id="A0A5B9P656"/>
<name>A0A5B9P656_9BACT</name>
<proteinExistence type="predicted"/>
<sequence>MPVLRCRVWSSISRILQAYWLSYQGDLRSTLGYPAVPVLAQAKLHDVMNENGRTCSRSETISSSLGEAQSWALVLVMPKRRQKPQESATRHA</sequence>
<dbReference type="Proteomes" id="UP000322214">
    <property type="component" value="Chromosome"/>
</dbReference>
<gene>
    <name evidence="1" type="ORF">MFFC18_16130</name>
</gene>
<dbReference type="KEGG" id="mff:MFFC18_16130"/>
<accession>A0A5B9P656</accession>
<dbReference type="EMBL" id="CP042912">
    <property type="protein sequence ID" value="QEG21754.1"/>
    <property type="molecule type" value="Genomic_DNA"/>
</dbReference>
<keyword evidence="2" id="KW-1185">Reference proteome</keyword>
<protein>
    <submittedName>
        <fullName evidence="1">Uncharacterized protein</fullName>
    </submittedName>
</protein>